<feature type="binding site" evidence="13">
    <location>
        <begin position="247"/>
        <end position="249"/>
    </location>
    <ligand>
        <name>4-CDP-2-C-methyl-D-erythritol 2-phosphate</name>
        <dbReference type="ChEBI" id="CHEBI:57919"/>
    </ligand>
</feature>
<dbReference type="HAMAP" id="MF_00108">
    <property type="entry name" value="IspD"/>
    <property type="match status" value="1"/>
</dbReference>
<comment type="catalytic activity">
    <reaction evidence="1 13">
        <text>4-CDP-2-C-methyl-D-erythritol 2-phosphate = 2-C-methyl-D-erythritol 2,4-cyclic diphosphate + CMP</text>
        <dbReference type="Rhea" id="RHEA:23864"/>
        <dbReference type="ChEBI" id="CHEBI:57919"/>
        <dbReference type="ChEBI" id="CHEBI:58483"/>
        <dbReference type="ChEBI" id="CHEBI:60377"/>
        <dbReference type="EC" id="4.6.1.12"/>
    </reaction>
</comment>
<comment type="similarity">
    <text evidence="6">Belongs to the IspD/TarI cytidylyltransferase family. IspD subfamily.</text>
</comment>
<dbReference type="InterPro" id="IPR029044">
    <property type="entry name" value="Nucleotide-diphossugar_trans"/>
</dbReference>
<keyword evidence="10 13" id="KW-0414">Isoprene biosynthesis</keyword>
<evidence type="ECO:0000256" key="6">
    <source>
        <dbReference type="ARBA" id="ARBA00009789"/>
    </source>
</evidence>
<comment type="cofactor">
    <cofactor evidence="3 13">
        <name>a divalent metal cation</name>
        <dbReference type="ChEBI" id="CHEBI:60240"/>
    </cofactor>
</comment>
<evidence type="ECO:0000256" key="10">
    <source>
        <dbReference type="ARBA" id="ARBA00023229"/>
    </source>
</evidence>
<feature type="site" description="Positions MEP for the nucleophilic attack" evidence="13">
    <location>
        <position position="167"/>
    </location>
</feature>
<evidence type="ECO:0000256" key="11">
    <source>
        <dbReference type="ARBA" id="ARBA00023239"/>
    </source>
</evidence>
<dbReference type="SUPFAM" id="SSF53448">
    <property type="entry name" value="Nucleotide-diphospho-sugar transferases"/>
    <property type="match status" value="1"/>
</dbReference>
<keyword evidence="7 13" id="KW-0808">Transferase</keyword>
<dbReference type="InterPro" id="IPR003526">
    <property type="entry name" value="MECDP_synthase"/>
</dbReference>
<feature type="site" description="Positions MEP for the nucleophilic attack" evidence="13">
    <location>
        <position position="223"/>
    </location>
</feature>
<feature type="binding site" evidence="13">
    <location>
        <begin position="295"/>
        <end position="297"/>
    </location>
    <ligand>
        <name>4-CDP-2-C-methyl-D-erythritol 2-phosphate</name>
        <dbReference type="ChEBI" id="CHEBI:57919"/>
    </ligand>
</feature>
<sequence>MKKEIYAIILAAGSGSRMQTETRKQFLPYQNKPLWWQSFATFYHSPFIHGIILVFPEEEQCYKEAVTQAEMLIKEHNHTLPVFFCKGGTLRQDSVYNALSVAPRTATHVLVHDSARPFFTASLITKLVEELNGGMKAVIPSLPLSDTVKEFAVTKEYKKFATNTPNRNFLRTVQTPQAFSFAELLQAHAHIREKQLTITDDAMAMEELGIPVLLIEGERSNHKITHKEDLSMLTKQSFYPCCGYGYDVHKFQGNRPFVLGGVALDTDMKIEAHSDGDVLIHALMDALLSCMAEGDIGKHFPDSSKEFENISSLILLDKVMDKWKQSKLLLSHVDLTVICQKPKISPYTAQIKKNICRLLSLSENQVNIKATTEEGLGFTGNLQGIKAVALVSAVKIG</sequence>
<keyword evidence="9 13" id="KW-0479">Metal-binding</keyword>
<dbReference type="NCBIfam" id="TIGR00151">
    <property type="entry name" value="ispF"/>
    <property type="match status" value="1"/>
</dbReference>
<comment type="function">
    <text evidence="13">Bifunctional enzyme that catalyzes the formation of 4-diphosphocytidyl-2-C-methyl-D-erythritol from CTP and 2-C-methyl-D-erythritol 4-phosphate (MEP) (IspD), and catalyzes the conversion of 4-diphosphocytidyl-2-C-methyl-D-erythritol 2-phosphate (CDP-ME2P) to 2-C-methyl-D-erythritol 2,4-cyclodiphosphate (ME-CPP) with a corresponding release of cytidine 5-monophosphate (CMP) (IspF).</text>
</comment>
<feature type="binding site" evidence="13">
    <location>
        <position position="249"/>
    </location>
    <ligand>
        <name>a divalent metal cation</name>
        <dbReference type="ChEBI" id="CHEBI:60240"/>
    </ligand>
</feature>
<accession>A0ABY5Y3D3</accession>
<dbReference type="PROSITE" id="PS01295">
    <property type="entry name" value="ISPD"/>
    <property type="match status" value="1"/>
</dbReference>
<comment type="pathway">
    <text evidence="5 13">Isoprenoid biosynthesis; isopentenyl diphosphate biosynthesis via DXP pathway; isopentenyl diphosphate from 1-deoxy-D-xylulose 5-phosphate: step 2/6.</text>
</comment>
<evidence type="ECO:0000256" key="9">
    <source>
        <dbReference type="ARBA" id="ARBA00022723"/>
    </source>
</evidence>
<evidence type="ECO:0000256" key="8">
    <source>
        <dbReference type="ARBA" id="ARBA00022695"/>
    </source>
</evidence>
<evidence type="ECO:0000256" key="7">
    <source>
        <dbReference type="ARBA" id="ARBA00022679"/>
    </source>
</evidence>
<dbReference type="EC" id="4.6.1.12" evidence="13"/>
<feature type="site" description="Transition state stabilizer" evidence="13">
    <location>
        <position position="273"/>
    </location>
</feature>
<dbReference type="InterPro" id="IPR018294">
    <property type="entry name" value="ISPD_synthase_CS"/>
</dbReference>
<dbReference type="EC" id="2.7.7.60" evidence="13"/>
<dbReference type="HAMAP" id="MF_01520">
    <property type="entry name" value="IspDF"/>
    <property type="match status" value="1"/>
</dbReference>
<comment type="pathway">
    <text evidence="4 13">Isoprenoid biosynthesis; isopentenyl diphosphate biosynthesis via DXP pathway; isopentenyl diphosphate from 1-deoxy-D-xylulose 5-phosphate: step 4/6.</text>
</comment>
<gene>
    <name evidence="15" type="primary">ispD</name>
    <name evidence="13" type="synonym">ispDF</name>
    <name evidence="15" type="ORF">JBF11_01850</name>
</gene>
<evidence type="ECO:0000313" key="15">
    <source>
        <dbReference type="EMBL" id="UWX06084.1"/>
    </source>
</evidence>
<name>A0ABY5Y3D3_9BACT</name>
<feature type="site" description="Transition state stabilizer" evidence="13">
    <location>
        <position position="17"/>
    </location>
</feature>
<dbReference type="Gene3D" id="3.90.550.10">
    <property type="entry name" value="Spore Coat Polysaccharide Biosynthesis Protein SpsA, Chain A"/>
    <property type="match status" value="1"/>
</dbReference>
<comment type="similarity">
    <text evidence="13">In the N-terminal section; belongs to the IspD/TarI cytidylyltransferase family. IspD subfamily.</text>
</comment>
<feature type="binding site" evidence="13">
    <location>
        <position position="378"/>
    </location>
    <ligand>
        <name>4-CDP-2-C-methyl-D-erythritol 2-phosphate</name>
        <dbReference type="ChEBI" id="CHEBI:57919"/>
    </ligand>
</feature>
<keyword evidence="11 13" id="KW-0456">Lyase</keyword>
<dbReference type="InterPro" id="IPR001228">
    <property type="entry name" value="IspD"/>
</dbReference>
<feature type="binding site" evidence="13">
    <location>
        <position position="281"/>
    </location>
    <ligand>
        <name>a divalent metal cation</name>
        <dbReference type="ChEBI" id="CHEBI:60240"/>
    </ligand>
</feature>
<dbReference type="Gene3D" id="3.30.1330.50">
    <property type="entry name" value="2-C-methyl-D-erythritol 2,4-cyclodiphosphate synthase"/>
    <property type="match status" value="1"/>
</dbReference>
<organism evidence="15 16">
    <name type="scientific">Taurinivorans muris</name>
    <dbReference type="NCBI Taxonomy" id="2787751"/>
    <lineage>
        <taxon>Bacteria</taxon>
        <taxon>Pseudomonadati</taxon>
        <taxon>Thermodesulfobacteriota</taxon>
        <taxon>Desulfovibrionia</taxon>
        <taxon>Desulfovibrionales</taxon>
        <taxon>Desulfovibrionaceae</taxon>
        <taxon>Taurinivorans</taxon>
    </lineage>
</organism>
<feature type="binding site" evidence="13">
    <location>
        <position position="247"/>
    </location>
    <ligand>
        <name>a divalent metal cation</name>
        <dbReference type="ChEBI" id="CHEBI:60240"/>
    </ligand>
</feature>
<dbReference type="PANTHER" id="PTHR43181:SF1">
    <property type="entry name" value="2-C-METHYL-D-ERYTHRITOL 2,4-CYCLODIPHOSPHATE SYNTHASE, CHLOROPLASTIC"/>
    <property type="match status" value="1"/>
</dbReference>
<keyword evidence="16" id="KW-1185">Reference proteome</keyword>
<dbReference type="EMBL" id="CP065938">
    <property type="protein sequence ID" value="UWX06084.1"/>
    <property type="molecule type" value="Genomic_DNA"/>
</dbReference>
<dbReference type="Pfam" id="PF02542">
    <property type="entry name" value="YgbB"/>
    <property type="match status" value="1"/>
</dbReference>
<dbReference type="CDD" id="cd02516">
    <property type="entry name" value="CDP-ME_synthetase"/>
    <property type="match status" value="1"/>
</dbReference>
<dbReference type="InterPro" id="IPR020555">
    <property type="entry name" value="MECDP_synthase_CS"/>
</dbReference>
<evidence type="ECO:0000256" key="4">
    <source>
        <dbReference type="ARBA" id="ARBA00004709"/>
    </source>
</evidence>
<dbReference type="CDD" id="cd00554">
    <property type="entry name" value="MECDP_synthase"/>
    <property type="match status" value="1"/>
</dbReference>
<evidence type="ECO:0000256" key="1">
    <source>
        <dbReference type="ARBA" id="ARBA00000200"/>
    </source>
</evidence>
<evidence type="ECO:0000313" key="16">
    <source>
        <dbReference type="Proteomes" id="UP001058120"/>
    </source>
</evidence>
<feature type="binding site" evidence="13">
    <location>
        <begin position="273"/>
        <end position="274"/>
    </location>
    <ligand>
        <name>4-CDP-2-C-methyl-D-erythritol 2-phosphate</name>
        <dbReference type="ChEBI" id="CHEBI:57919"/>
    </ligand>
</feature>
<feature type="region of interest" description="2-C-methyl-D-erythritol 4-phosphate cytidylyltransferase" evidence="13">
    <location>
        <begin position="1"/>
        <end position="240"/>
    </location>
</feature>
<comment type="catalytic activity">
    <reaction evidence="2 13">
        <text>2-C-methyl-D-erythritol 4-phosphate + CTP + H(+) = 4-CDP-2-C-methyl-D-erythritol + diphosphate</text>
        <dbReference type="Rhea" id="RHEA:13429"/>
        <dbReference type="ChEBI" id="CHEBI:15378"/>
        <dbReference type="ChEBI" id="CHEBI:33019"/>
        <dbReference type="ChEBI" id="CHEBI:37563"/>
        <dbReference type="ChEBI" id="CHEBI:57823"/>
        <dbReference type="ChEBI" id="CHEBI:58262"/>
        <dbReference type="EC" id="2.7.7.60"/>
    </reaction>
</comment>
<feature type="domain" description="2-C-methyl-D-erythritol 2,4-cyclodiphosphate synthase" evidence="14">
    <location>
        <begin position="242"/>
        <end position="392"/>
    </location>
</feature>
<dbReference type="InterPro" id="IPR034683">
    <property type="entry name" value="IspD/TarI"/>
</dbReference>
<dbReference type="Proteomes" id="UP001058120">
    <property type="component" value="Chromosome"/>
</dbReference>
<evidence type="ECO:0000256" key="12">
    <source>
        <dbReference type="ARBA" id="ARBA00023268"/>
    </source>
</evidence>
<comment type="similarity">
    <text evidence="13">In the C-terminal section; belongs to the IspF family.</text>
</comment>
<dbReference type="InterPro" id="IPR026596">
    <property type="entry name" value="IspD/F"/>
</dbReference>
<evidence type="ECO:0000256" key="5">
    <source>
        <dbReference type="ARBA" id="ARBA00004787"/>
    </source>
</evidence>
<dbReference type="Pfam" id="PF01128">
    <property type="entry name" value="IspD"/>
    <property type="match status" value="1"/>
</dbReference>
<dbReference type="HAMAP" id="MF_00107">
    <property type="entry name" value="IspF"/>
    <property type="match status" value="1"/>
</dbReference>
<keyword evidence="12 13" id="KW-0511">Multifunctional enzyme</keyword>
<reference evidence="15" key="1">
    <citation type="submission" date="2020-12" db="EMBL/GenBank/DDBJ databases">
        <title>Taurinivorans muris gen. nov., sp. nov., fundamental and realized metabolic niche of a ubiquitous sulfidogenic bacterium in the murine intestine.</title>
        <authorList>
            <person name="Ye H."/>
            <person name="Hanson B.T."/>
            <person name="Loy A."/>
        </authorList>
    </citation>
    <scope>NUCLEOTIDE SEQUENCE</scope>
    <source>
        <strain evidence="15">LT0009</strain>
    </source>
</reference>
<protein>
    <recommendedName>
        <fullName evidence="13">Bifunctional enzyme IspD/IspF</fullName>
    </recommendedName>
    <domain>
        <recommendedName>
            <fullName evidence="13">2-C-methyl-D-erythritol 4-phosphate cytidylyltransferase</fullName>
            <ecNumber evidence="13">2.7.7.60</ecNumber>
        </recommendedName>
        <alternativeName>
            <fullName evidence="13">4-diphosphocytidyl-2C-methyl-D-erythritol synthase</fullName>
        </alternativeName>
        <alternativeName>
            <fullName evidence="13">MEP cytidylyltransferase</fullName>
            <shortName evidence="13">MCT</shortName>
        </alternativeName>
    </domain>
    <domain>
        <recommendedName>
            <fullName evidence="13">2-C-methyl-D-erythritol 2,4-cyclodiphosphate synthase</fullName>
            <shortName evidence="13">MECDP-synthase</shortName>
            <shortName evidence="13">MECPP-synthase</shortName>
            <shortName evidence="13">MECPS</shortName>
            <ecNumber evidence="13">4.6.1.12</ecNumber>
        </recommendedName>
    </domain>
</protein>
<feature type="region of interest" description="2-C-methyl-D-erythritol 2,4-cyclodiphosphate synthase" evidence="13">
    <location>
        <begin position="241"/>
        <end position="397"/>
    </location>
</feature>
<evidence type="ECO:0000256" key="13">
    <source>
        <dbReference type="HAMAP-Rule" id="MF_01520"/>
    </source>
</evidence>
<proteinExistence type="inferred from homology"/>
<dbReference type="RefSeq" id="WP_334315684.1">
    <property type="nucleotide sequence ID" value="NZ_CP065938.1"/>
</dbReference>
<dbReference type="NCBIfam" id="TIGR00453">
    <property type="entry name" value="ispD"/>
    <property type="match status" value="1"/>
</dbReference>
<dbReference type="SUPFAM" id="SSF69765">
    <property type="entry name" value="IpsF-like"/>
    <property type="match status" value="1"/>
</dbReference>
<feature type="binding site" evidence="13">
    <location>
        <begin position="371"/>
        <end position="374"/>
    </location>
    <ligand>
        <name>4-CDP-2-C-methyl-D-erythritol 2-phosphate</name>
        <dbReference type="ChEBI" id="CHEBI:57919"/>
    </ligand>
</feature>
<dbReference type="PROSITE" id="PS01350">
    <property type="entry name" value="ISPF"/>
    <property type="match status" value="1"/>
</dbReference>
<feature type="site" description="Transition state stabilizer" evidence="13">
    <location>
        <position position="372"/>
    </location>
</feature>
<dbReference type="PANTHER" id="PTHR43181">
    <property type="entry name" value="2-C-METHYL-D-ERYTHRITOL 2,4-CYCLODIPHOSPHATE SYNTHASE, CHLOROPLASTIC"/>
    <property type="match status" value="1"/>
</dbReference>
<dbReference type="GO" id="GO:0050518">
    <property type="term" value="F:2-C-methyl-D-erythritol 4-phosphate cytidylyltransferase activity"/>
    <property type="evidence" value="ECO:0007669"/>
    <property type="project" value="UniProtKB-EC"/>
</dbReference>
<feature type="site" description="Transition state stabilizer" evidence="13">
    <location>
        <position position="24"/>
    </location>
</feature>
<evidence type="ECO:0000256" key="3">
    <source>
        <dbReference type="ARBA" id="ARBA00001968"/>
    </source>
</evidence>
<dbReference type="InterPro" id="IPR036571">
    <property type="entry name" value="MECDP_synthase_sf"/>
</dbReference>
<keyword evidence="8 13" id="KW-0548">Nucleotidyltransferase</keyword>
<comment type="caution">
    <text evidence="13">Lacks conserved residue(s) required for the propagation of feature annotation.</text>
</comment>
<evidence type="ECO:0000256" key="2">
    <source>
        <dbReference type="ARBA" id="ARBA00001282"/>
    </source>
</evidence>
<evidence type="ECO:0000259" key="14">
    <source>
        <dbReference type="Pfam" id="PF02542"/>
    </source>
</evidence>